<dbReference type="Pfam" id="PF00201">
    <property type="entry name" value="UDPGT"/>
    <property type="match status" value="1"/>
</dbReference>
<comment type="caution">
    <text evidence="5">The sequence shown here is derived from an EMBL/GenBank/DDBJ whole genome shotgun (WGS) entry which is preliminary data.</text>
</comment>
<evidence type="ECO:0000256" key="4">
    <source>
        <dbReference type="SAM" id="Phobius"/>
    </source>
</evidence>
<keyword evidence="2" id="KW-0328">Glycosyltransferase</keyword>
<feature type="transmembrane region" description="Helical" evidence="4">
    <location>
        <begin position="91"/>
        <end position="113"/>
    </location>
</feature>
<dbReference type="InterPro" id="IPR002213">
    <property type="entry name" value="UDP_glucos_trans"/>
</dbReference>
<protein>
    <submittedName>
        <fullName evidence="5">UDP-glucoronosyl and UDP-glucosyl transferase</fullName>
    </submittedName>
</protein>
<accession>A0AAW1MDN2</accession>
<dbReference type="AlphaFoldDB" id="A0AAW1MDN2"/>
<dbReference type="SUPFAM" id="SSF53756">
    <property type="entry name" value="UDP-Glycosyltransferase/glycogen phosphorylase"/>
    <property type="match status" value="1"/>
</dbReference>
<evidence type="ECO:0000256" key="2">
    <source>
        <dbReference type="ARBA" id="ARBA00022676"/>
    </source>
</evidence>
<evidence type="ECO:0000256" key="3">
    <source>
        <dbReference type="ARBA" id="ARBA00022679"/>
    </source>
</evidence>
<dbReference type="InterPro" id="IPR050271">
    <property type="entry name" value="UDP-glycosyltransferase"/>
</dbReference>
<keyword evidence="4" id="KW-1133">Transmembrane helix</keyword>
<dbReference type="PANTHER" id="PTHR48043:SF159">
    <property type="entry name" value="EG:EG0003.4 PROTEIN-RELATED"/>
    <property type="match status" value="1"/>
</dbReference>
<gene>
    <name evidence="5" type="ORF">QE152_g6685</name>
</gene>
<dbReference type="PANTHER" id="PTHR48043">
    <property type="entry name" value="EG:EG0003.4 PROTEIN-RELATED"/>
    <property type="match status" value="1"/>
</dbReference>
<name>A0AAW1MDN2_POPJA</name>
<evidence type="ECO:0000256" key="1">
    <source>
        <dbReference type="ARBA" id="ARBA00009995"/>
    </source>
</evidence>
<dbReference type="GO" id="GO:0008194">
    <property type="term" value="F:UDP-glycosyltransferase activity"/>
    <property type="evidence" value="ECO:0007669"/>
    <property type="project" value="InterPro"/>
</dbReference>
<organism evidence="5 6">
    <name type="scientific">Popillia japonica</name>
    <name type="common">Japanese beetle</name>
    <dbReference type="NCBI Taxonomy" id="7064"/>
    <lineage>
        <taxon>Eukaryota</taxon>
        <taxon>Metazoa</taxon>
        <taxon>Ecdysozoa</taxon>
        <taxon>Arthropoda</taxon>
        <taxon>Hexapoda</taxon>
        <taxon>Insecta</taxon>
        <taxon>Pterygota</taxon>
        <taxon>Neoptera</taxon>
        <taxon>Endopterygota</taxon>
        <taxon>Coleoptera</taxon>
        <taxon>Polyphaga</taxon>
        <taxon>Scarabaeiformia</taxon>
        <taxon>Scarabaeidae</taxon>
        <taxon>Rutelinae</taxon>
        <taxon>Popillia</taxon>
    </lineage>
</organism>
<evidence type="ECO:0000313" key="5">
    <source>
        <dbReference type="EMBL" id="KAK9745658.1"/>
    </source>
</evidence>
<keyword evidence="6" id="KW-1185">Reference proteome</keyword>
<feature type="transmembrane region" description="Helical" evidence="4">
    <location>
        <begin position="119"/>
        <end position="142"/>
    </location>
</feature>
<dbReference type="Proteomes" id="UP001458880">
    <property type="component" value="Unassembled WGS sequence"/>
</dbReference>
<keyword evidence="4" id="KW-0472">Membrane</keyword>
<evidence type="ECO:0000313" key="6">
    <source>
        <dbReference type="Proteomes" id="UP001458880"/>
    </source>
</evidence>
<sequence>MYNGVPIVGIPFFYDQWNNVAKMEAKNLGKEVLDNSTYTQNIKKLSKAFRSQKETPLERAVFWVEYVLEHKDLSYLNNRGRSMTWYERENLDIFGFFLLLLIAVPILAVTWYERENLDIFGFFLLLLIAVPILAVKLVKLLVKRVLFKNRNKIKQN</sequence>
<reference evidence="5 6" key="1">
    <citation type="journal article" date="2024" name="BMC Genomics">
        <title>De novo assembly and annotation of Popillia japonica's genome with initial clues to its potential as an invasive pest.</title>
        <authorList>
            <person name="Cucini C."/>
            <person name="Boschi S."/>
            <person name="Funari R."/>
            <person name="Cardaioli E."/>
            <person name="Iannotti N."/>
            <person name="Marturano G."/>
            <person name="Paoli F."/>
            <person name="Bruttini M."/>
            <person name="Carapelli A."/>
            <person name="Frati F."/>
            <person name="Nardi F."/>
        </authorList>
    </citation>
    <scope>NUCLEOTIDE SEQUENCE [LARGE SCALE GENOMIC DNA]</scope>
    <source>
        <strain evidence="5">DMR45628</strain>
    </source>
</reference>
<dbReference type="EMBL" id="JASPKY010000046">
    <property type="protein sequence ID" value="KAK9745658.1"/>
    <property type="molecule type" value="Genomic_DNA"/>
</dbReference>
<comment type="similarity">
    <text evidence="1">Belongs to the UDP-glycosyltransferase family.</text>
</comment>
<keyword evidence="3 5" id="KW-0808">Transferase</keyword>
<keyword evidence="4" id="KW-0812">Transmembrane</keyword>
<dbReference type="Gene3D" id="3.40.50.2000">
    <property type="entry name" value="Glycogen Phosphorylase B"/>
    <property type="match status" value="1"/>
</dbReference>
<proteinExistence type="inferred from homology"/>